<evidence type="ECO:0000313" key="14">
    <source>
        <dbReference type="Proteomes" id="UP000466442"/>
    </source>
</evidence>
<keyword evidence="11" id="KW-0472">Membrane</keyword>
<keyword evidence="3" id="KW-0964">Secreted</keyword>
<dbReference type="OrthoDB" id="8178425at2759"/>
<name>A0A8S9WSF6_APOLU</name>
<proteinExistence type="inferred from homology"/>
<dbReference type="InterPro" id="IPR009396">
    <property type="entry name" value="Pigment_DH"/>
</dbReference>
<comment type="similarity">
    <text evidence="2">Belongs to the arthropod PDH family.</text>
</comment>
<comment type="subcellular location">
    <subcellularLocation>
        <location evidence="1">Secreted</location>
    </subcellularLocation>
</comment>
<evidence type="ECO:0000256" key="4">
    <source>
        <dbReference type="ARBA" id="ARBA00022670"/>
    </source>
</evidence>
<dbReference type="GO" id="GO:0005576">
    <property type="term" value="C:extracellular region"/>
    <property type="evidence" value="ECO:0007669"/>
    <property type="project" value="UniProtKB-SubCell"/>
</dbReference>
<dbReference type="EMBL" id="WIXP02000015">
    <property type="protein sequence ID" value="KAF6199164.1"/>
    <property type="molecule type" value="Genomic_DNA"/>
</dbReference>
<accession>A0A8S9WSF6</accession>
<evidence type="ECO:0000256" key="7">
    <source>
        <dbReference type="ARBA" id="ARBA00022815"/>
    </source>
</evidence>
<evidence type="ECO:0000259" key="12">
    <source>
        <dbReference type="Pfam" id="PF01435"/>
    </source>
</evidence>
<evidence type="ECO:0000256" key="2">
    <source>
        <dbReference type="ARBA" id="ARBA00010172"/>
    </source>
</evidence>
<dbReference type="Pfam" id="PF01435">
    <property type="entry name" value="Peptidase_M48"/>
    <property type="match status" value="1"/>
</dbReference>
<dbReference type="GO" id="GO:0004222">
    <property type="term" value="F:metalloendopeptidase activity"/>
    <property type="evidence" value="ECO:0007669"/>
    <property type="project" value="InterPro"/>
</dbReference>
<sequence length="425" mass="46470">MSDGYAPLIWSYTSYYSGNIDTRAVIYSAMEDFTSKMIVVPIIVLFSLFQQGLKISPLAIALAGIVWLTGSAITSGLRTAILVRSTNRYGTDFFIYLGFIYEAAIVIGHIVFIQILAPFMLHDIPEGPAKSTIDGVAQKAGYYPRHVVYFEPNAEGRPDADPNAYHAGLLGASMIVVAESLLKIVGPTDIGAVVAHELGHWSYSHSSFSFATNALANACFMLTSMWSYGNREIYDIFSFNQNDPPHPIIGVLLSSKYFFPILGGFLTGFRGSLSYFCEFAADGFAVKMGLGTELRRSLINLTSRIKCSQAWTLGTLLGSVDTQVWFSGLKSYLDKMLIVGCSKVNRTFIAAIFGFCLCVHALQATSFTLSEEAIQELQAMDPSATRELAYILLEAAKGAQKTHKRNSEIINSLLGLPKVLNDAGR</sequence>
<dbReference type="AlphaFoldDB" id="A0A8S9WSF6"/>
<keyword evidence="8 10" id="KW-0862">Zinc</keyword>
<protein>
    <recommendedName>
        <fullName evidence="12">Peptidase M48 domain-containing protein</fullName>
    </recommendedName>
</protein>
<evidence type="ECO:0000256" key="9">
    <source>
        <dbReference type="ARBA" id="ARBA00023049"/>
    </source>
</evidence>
<feature type="domain" description="Peptidase M48" evidence="12">
    <location>
        <begin position="132"/>
        <end position="302"/>
    </location>
</feature>
<keyword evidence="7" id="KW-0027">Amidation</keyword>
<dbReference type="Gene3D" id="3.30.2010.10">
    <property type="entry name" value="Metalloproteases ('zincins'), catalytic domain"/>
    <property type="match status" value="1"/>
</dbReference>
<keyword evidence="9 10" id="KW-0482">Metalloprotease</keyword>
<dbReference type="GO" id="GO:0005179">
    <property type="term" value="F:hormone activity"/>
    <property type="evidence" value="ECO:0007669"/>
    <property type="project" value="InterPro"/>
</dbReference>
<dbReference type="Pfam" id="PF06324">
    <property type="entry name" value="Pigment_DH"/>
    <property type="match status" value="1"/>
</dbReference>
<keyword evidence="14" id="KW-1185">Reference proteome</keyword>
<feature type="transmembrane region" description="Helical" evidence="11">
    <location>
        <begin position="93"/>
        <end position="121"/>
    </location>
</feature>
<evidence type="ECO:0000256" key="6">
    <source>
        <dbReference type="ARBA" id="ARBA00022801"/>
    </source>
</evidence>
<keyword evidence="4 10" id="KW-0645">Protease</keyword>
<dbReference type="GO" id="GO:0009416">
    <property type="term" value="P:response to light stimulus"/>
    <property type="evidence" value="ECO:0007669"/>
    <property type="project" value="InterPro"/>
</dbReference>
<evidence type="ECO:0000256" key="3">
    <source>
        <dbReference type="ARBA" id="ARBA00022525"/>
    </source>
</evidence>
<keyword evidence="11" id="KW-0812">Transmembrane</keyword>
<gene>
    <name evidence="13" type="ORF">GE061_007189</name>
</gene>
<evidence type="ECO:0000256" key="8">
    <source>
        <dbReference type="ARBA" id="ARBA00022833"/>
    </source>
</evidence>
<dbReference type="PANTHER" id="PTHR10120">
    <property type="entry name" value="CAAX PRENYL PROTEASE 1"/>
    <property type="match status" value="1"/>
</dbReference>
<evidence type="ECO:0000256" key="1">
    <source>
        <dbReference type="ARBA" id="ARBA00004613"/>
    </source>
</evidence>
<evidence type="ECO:0000313" key="13">
    <source>
        <dbReference type="EMBL" id="KAF6199164.1"/>
    </source>
</evidence>
<comment type="similarity">
    <text evidence="10">Belongs to the peptidase M48 family.</text>
</comment>
<keyword evidence="11" id="KW-1133">Transmembrane helix</keyword>
<evidence type="ECO:0000256" key="10">
    <source>
        <dbReference type="RuleBase" id="RU003983"/>
    </source>
</evidence>
<feature type="transmembrane region" description="Helical" evidence="11">
    <location>
        <begin position="59"/>
        <end position="81"/>
    </location>
</feature>
<dbReference type="GO" id="GO:0046872">
    <property type="term" value="F:metal ion binding"/>
    <property type="evidence" value="ECO:0007669"/>
    <property type="project" value="UniProtKB-KW"/>
</dbReference>
<dbReference type="GO" id="GO:0006508">
    <property type="term" value="P:proteolysis"/>
    <property type="evidence" value="ECO:0007669"/>
    <property type="project" value="UniProtKB-KW"/>
</dbReference>
<evidence type="ECO:0000256" key="11">
    <source>
        <dbReference type="SAM" id="Phobius"/>
    </source>
</evidence>
<keyword evidence="5" id="KW-0479">Metal-binding</keyword>
<comment type="caution">
    <text evidence="13">The sequence shown here is derived from an EMBL/GenBank/DDBJ whole genome shotgun (WGS) entry which is preliminary data.</text>
</comment>
<keyword evidence="6 10" id="KW-0378">Hydrolase</keyword>
<comment type="cofactor">
    <cofactor evidence="10">
        <name>Zn(2+)</name>
        <dbReference type="ChEBI" id="CHEBI:29105"/>
    </cofactor>
    <text evidence="10">Binds 1 zinc ion per subunit.</text>
</comment>
<dbReference type="InterPro" id="IPR001915">
    <property type="entry name" value="Peptidase_M48"/>
</dbReference>
<dbReference type="Proteomes" id="UP000466442">
    <property type="component" value="Unassembled WGS sequence"/>
</dbReference>
<reference evidence="13" key="1">
    <citation type="journal article" date="2021" name="Mol. Ecol. Resour.">
        <title>Apolygus lucorum genome provides insights into omnivorousness and mesophyll feeding.</title>
        <authorList>
            <person name="Liu Y."/>
            <person name="Liu H."/>
            <person name="Wang H."/>
            <person name="Huang T."/>
            <person name="Liu B."/>
            <person name="Yang B."/>
            <person name="Yin L."/>
            <person name="Li B."/>
            <person name="Zhang Y."/>
            <person name="Zhang S."/>
            <person name="Jiang F."/>
            <person name="Zhang X."/>
            <person name="Ren Y."/>
            <person name="Wang B."/>
            <person name="Wang S."/>
            <person name="Lu Y."/>
            <person name="Wu K."/>
            <person name="Fan W."/>
            <person name="Wang G."/>
        </authorList>
    </citation>
    <scope>NUCLEOTIDE SEQUENCE</scope>
    <source>
        <strain evidence="13">12Hb</strain>
    </source>
</reference>
<evidence type="ECO:0000256" key="5">
    <source>
        <dbReference type="ARBA" id="ARBA00022723"/>
    </source>
</evidence>
<organism evidence="13 14">
    <name type="scientific">Apolygus lucorum</name>
    <name type="common">Small green plant bug</name>
    <name type="synonym">Lygocoris lucorum</name>
    <dbReference type="NCBI Taxonomy" id="248454"/>
    <lineage>
        <taxon>Eukaryota</taxon>
        <taxon>Metazoa</taxon>
        <taxon>Ecdysozoa</taxon>
        <taxon>Arthropoda</taxon>
        <taxon>Hexapoda</taxon>
        <taxon>Insecta</taxon>
        <taxon>Pterygota</taxon>
        <taxon>Neoptera</taxon>
        <taxon>Paraneoptera</taxon>
        <taxon>Hemiptera</taxon>
        <taxon>Heteroptera</taxon>
        <taxon>Panheteroptera</taxon>
        <taxon>Cimicomorpha</taxon>
        <taxon>Miridae</taxon>
        <taxon>Mirini</taxon>
        <taxon>Apolygus</taxon>
    </lineage>
</organism>